<dbReference type="Proteomes" id="UP000434580">
    <property type="component" value="Unassembled WGS sequence"/>
</dbReference>
<dbReference type="AlphaFoldDB" id="A0A5S9PCV6"/>
<gene>
    <name evidence="1" type="ORF">DPBNPPHM_03919</name>
</gene>
<evidence type="ECO:0000313" key="2">
    <source>
        <dbReference type="Proteomes" id="UP000434580"/>
    </source>
</evidence>
<dbReference type="OrthoDB" id="9816185at2"/>
<dbReference type="Gene3D" id="1.10.30.50">
    <property type="match status" value="1"/>
</dbReference>
<evidence type="ECO:0000313" key="1">
    <source>
        <dbReference type="EMBL" id="CAA0101550.1"/>
    </source>
</evidence>
<protein>
    <recommendedName>
        <fullName evidence="3">HNH nuclease domain-containing protein</fullName>
    </recommendedName>
</protein>
<organism evidence="1 2">
    <name type="scientific">BD1-7 clade bacterium</name>
    <dbReference type="NCBI Taxonomy" id="2029982"/>
    <lineage>
        <taxon>Bacteria</taxon>
        <taxon>Pseudomonadati</taxon>
        <taxon>Pseudomonadota</taxon>
        <taxon>Gammaproteobacteria</taxon>
        <taxon>Cellvibrionales</taxon>
        <taxon>Spongiibacteraceae</taxon>
        <taxon>BD1-7 clade</taxon>
    </lineage>
</organism>
<accession>A0A5S9PCV6</accession>
<dbReference type="EMBL" id="CACSII010000009">
    <property type="protein sequence ID" value="CAA0101550.1"/>
    <property type="molecule type" value="Genomic_DNA"/>
</dbReference>
<reference evidence="1 2" key="1">
    <citation type="submission" date="2019-11" db="EMBL/GenBank/DDBJ databases">
        <authorList>
            <person name="Holert J."/>
        </authorList>
    </citation>
    <scope>NUCLEOTIDE SEQUENCE [LARGE SCALE GENOMIC DNA]</scope>
    <source>
        <strain evidence="1">BC5_2</strain>
    </source>
</reference>
<sequence>MLWQVIKPPESGLYWLNEVHQQFYTDLFAGNEFENCFDNRFKPVLAGSAKTQSYFRAVFDQYTQLDELEKTTFEAVYNNHITYQIFFSDSSLSISRLPDPDPDPDRLTTLWSAAKTLGGYLYSTTMGLACFTDAAGGTPSMDRHYKAYKELNGNVCCFCGTEEMMEERNVKSDDGEVQWRASYDHYLPKKHYPFLAVDFDNLIPCCQKCNEKAKGERDVLEQGSNRRLAFNPYVDPIGASVVANYDREGINNVMSVTIEGTGCSLEEKANTWNDTFAVLNRVNCRLKAFDASWLAPTLNGCADFVEARGAIQREISRCENSVKHEREAYFKALCFGEVVTKTDAQISDLLRTVDQIYAGRAISRG</sequence>
<evidence type="ECO:0008006" key="3">
    <source>
        <dbReference type="Google" id="ProtNLM"/>
    </source>
</evidence>
<proteinExistence type="predicted"/>
<name>A0A5S9PCV6_9GAMM</name>